<sequence length="409" mass="46069">MKFSDISASELISAMGRLSGVTMQIHKNFKPIYVSEDYARLYGFDRVEDYLTLDSIMTLIPEEIHELAKQRYAQIIETGVGEPMTLKTHRVDGTVVWVKLQDQRITLDDGDYCVLTVLIDITDEVLLMEQFEQLAERETITRKELESLQALMVEREKQTALSQLLRGMSHQLNTPLGNIRTSASTAESHLNGILSDLKRDQLTQTDLTDHIAGSLDVMSVIDKSVTKATKLIKSVQMMVSEHDQTDKQTFALKPILEDAARLFCQNAQGVTVHISMDMKDDLYIQSNPNIWMQIISVFCENALQHAFRGQDKGRIHIKGYCEGSQYVIQFSDDGHGIAANDQSRVFEAFYSSQMGGHHGIGLSLVYNLVERGLNGNIRLVEPYLKRGASFEIALPVSDVSKSNRLNLKH</sequence>
<dbReference type="PRINTS" id="PR00344">
    <property type="entry name" value="BCTRLSENSOR"/>
</dbReference>
<evidence type="ECO:0000259" key="4">
    <source>
        <dbReference type="PROSITE" id="PS50109"/>
    </source>
</evidence>
<dbReference type="InterPro" id="IPR000014">
    <property type="entry name" value="PAS"/>
</dbReference>
<dbReference type="SMART" id="SM00387">
    <property type="entry name" value="HATPase_c"/>
    <property type="match status" value="1"/>
</dbReference>
<dbReference type="Gene3D" id="1.10.287.130">
    <property type="match status" value="1"/>
</dbReference>
<dbReference type="Gene3D" id="3.30.450.20">
    <property type="entry name" value="PAS domain"/>
    <property type="match status" value="1"/>
</dbReference>
<evidence type="ECO:0000256" key="3">
    <source>
        <dbReference type="ARBA" id="ARBA00022553"/>
    </source>
</evidence>
<comment type="caution">
    <text evidence="5">The sequence shown here is derived from an EMBL/GenBank/DDBJ whole genome shotgun (WGS) entry which is preliminary data.</text>
</comment>
<keyword evidence="5" id="KW-0808">Transferase</keyword>
<comment type="catalytic activity">
    <reaction evidence="1">
        <text>ATP + protein L-histidine = ADP + protein N-phospho-L-histidine.</text>
        <dbReference type="EC" id="2.7.13.3"/>
    </reaction>
</comment>
<keyword evidence="6" id="KW-1185">Reference proteome</keyword>
<reference evidence="6" key="1">
    <citation type="journal article" date="2019" name="Int. J. Syst. Evol. Microbiol.">
        <title>The Global Catalogue of Microorganisms (GCM) 10K type strain sequencing project: providing services to taxonomists for standard genome sequencing and annotation.</title>
        <authorList>
            <consortium name="The Broad Institute Genomics Platform"/>
            <consortium name="The Broad Institute Genome Sequencing Center for Infectious Disease"/>
            <person name="Wu L."/>
            <person name="Ma J."/>
        </authorList>
    </citation>
    <scope>NUCLEOTIDE SEQUENCE [LARGE SCALE GENOMIC DNA]</scope>
    <source>
        <strain evidence="6">CECT 8288</strain>
    </source>
</reference>
<organism evidence="5 6">
    <name type="scientific">Reinekea marina</name>
    <dbReference type="NCBI Taxonomy" id="1310421"/>
    <lineage>
        <taxon>Bacteria</taxon>
        <taxon>Pseudomonadati</taxon>
        <taxon>Pseudomonadota</taxon>
        <taxon>Gammaproteobacteria</taxon>
        <taxon>Oceanospirillales</taxon>
        <taxon>Saccharospirillaceae</taxon>
        <taxon>Reinekea</taxon>
    </lineage>
</organism>
<dbReference type="EMBL" id="JBHRYN010000011">
    <property type="protein sequence ID" value="MFC3701946.1"/>
    <property type="molecule type" value="Genomic_DNA"/>
</dbReference>
<dbReference type="PROSITE" id="PS50109">
    <property type="entry name" value="HIS_KIN"/>
    <property type="match status" value="1"/>
</dbReference>
<accession>A0ABV7WRV5</accession>
<protein>
    <recommendedName>
        <fullName evidence="2">histidine kinase</fullName>
        <ecNumber evidence="2">2.7.13.3</ecNumber>
    </recommendedName>
</protein>
<dbReference type="SUPFAM" id="SSF47384">
    <property type="entry name" value="Homodimeric domain of signal transducing histidine kinase"/>
    <property type="match status" value="1"/>
</dbReference>
<keyword evidence="5" id="KW-0418">Kinase</keyword>
<evidence type="ECO:0000313" key="6">
    <source>
        <dbReference type="Proteomes" id="UP001595710"/>
    </source>
</evidence>
<dbReference type="RefSeq" id="WP_290283064.1">
    <property type="nucleotide sequence ID" value="NZ_JAUFQI010000001.1"/>
</dbReference>
<dbReference type="Pfam" id="PF02518">
    <property type="entry name" value="HATPase_c"/>
    <property type="match status" value="1"/>
</dbReference>
<dbReference type="InterPro" id="IPR036097">
    <property type="entry name" value="HisK_dim/P_sf"/>
</dbReference>
<dbReference type="SUPFAM" id="SSF55785">
    <property type="entry name" value="PYP-like sensor domain (PAS domain)"/>
    <property type="match status" value="1"/>
</dbReference>
<proteinExistence type="predicted"/>
<dbReference type="GO" id="GO:0016301">
    <property type="term" value="F:kinase activity"/>
    <property type="evidence" value="ECO:0007669"/>
    <property type="project" value="UniProtKB-KW"/>
</dbReference>
<dbReference type="NCBIfam" id="TIGR00229">
    <property type="entry name" value="sensory_box"/>
    <property type="match status" value="1"/>
</dbReference>
<dbReference type="InterPro" id="IPR004358">
    <property type="entry name" value="Sig_transdc_His_kin-like_C"/>
</dbReference>
<dbReference type="PANTHER" id="PTHR43065:SF42">
    <property type="entry name" value="TWO-COMPONENT SENSOR PPRA"/>
    <property type="match status" value="1"/>
</dbReference>
<name>A0ABV7WRV5_9GAMM</name>
<evidence type="ECO:0000256" key="2">
    <source>
        <dbReference type="ARBA" id="ARBA00012438"/>
    </source>
</evidence>
<feature type="domain" description="Histidine kinase" evidence="4">
    <location>
        <begin position="167"/>
        <end position="398"/>
    </location>
</feature>
<dbReference type="EC" id="2.7.13.3" evidence="2"/>
<dbReference type="InterPro" id="IPR036890">
    <property type="entry name" value="HATPase_C_sf"/>
</dbReference>
<evidence type="ECO:0000313" key="5">
    <source>
        <dbReference type="EMBL" id="MFC3701946.1"/>
    </source>
</evidence>
<dbReference type="InterPro" id="IPR005467">
    <property type="entry name" value="His_kinase_dom"/>
</dbReference>
<dbReference type="Gene3D" id="3.30.565.10">
    <property type="entry name" value="Histidine kinase-like ATPase, C-terminal domain"/>
    <property type="match status" value="1"/>
</dbReference>
<dbReference type="InterPro" id="IPR035965">
    <property type="entry name" value="PAS-like_dom_sf"/>
</dbReference>
<evidence type="ECO:0000256" key="1">
    <source>
        <dbReference type="ARBA" id="ARBA00000085"/>
    </source>
</evidence>
<dbReference type="PANTHER" id="PTHR43065">
    <property type="entry name" value="SENSOR HISTIDINE KINASE"/>
    <property type="match status" value="1"/>
</dbReference>
<dbReference type="CDD" id="cd00082">
    <property type="entry name" value="HisKA"/>
    <property type="match status" value="1"/>
</dbReference>
<keyword evidence="3" id="KW-0597">Phosphoprotein</keyword>
<dbReference type="SUPFAM" id="SSF55874">
    <property type="entry name" value="ATPase domain of HSP90 chaperone/DNA topoisomerase II/histidine kinase"/>
    <property type="match status" value="1"/>
</dbReference>
<gene>
    <name evidence="5" type="ORF">ACFOND_09870</name>
</gene>
<dbReference type="InterPro" id="IPR003594">
    <property type="entry name" value="HATPase_dom"/>
</dbReference>
<dbReference type="Proteomes" id="UP001595710">
    <property type="component" value="Unassembled WGS sequence"/>
</dbReference>
<dbReference type="InterPro" id="IPR003661">
    <property type="entry name" value="HisK_dim/P_dom"/>
</dbReference>